<feature type="domain" description="BPL/LPL catalytic" evidence="2">
    <location>
        <begin position="11"/>
        <end position="179"/>
    </location>
</feature>
<dbReference type="InterPro" id="IPR004408">
    <property type="entry name" value="Biotin_CoA_COase_ligase"/>
</dbReference>
<dbReference type="EMBL" id="UOEI01000034">
    <property type="protein sequence ID" value="VAV90237.1"/>
    <property type="molecule type" value="Genomic_DNA"/>
</dbReference>
<dbReference type="SUPFAM" id="SSF55681">
    <property type="entry name" value="Class II aaRS and biotin synthetases"/>
    <property type="match status" value="1"/>
</dbReference>
<feature type="non-terminal residue" evidence="3">
    <location>
        <position position="1"/>
    </location>
</feature>
<evidence type="ECO:0000313" key="3">
    <source>
        <dbReference type="EMBL" id="VAV90237.1"/>
    </source>
</evidence>
<protein>
    <recommendedName>
        <fullName evidence="2">BPL/LPL catalytic domain-containing protein</fullName>
    </recommendedName>
</protein>
<dbReference type="Pfam" id="PF03099">
    <property type="entry name" value="BPL_LplA_LipB"/>
    <property type="match status" value="1"/>
</dbReference>
<dbReference type="InterPro" id="IPR004143">
    <property type="entry name" value="BPL_LPL_catalytic"/>
</dbReference>
<sequence length="238" mass="25874">VLSDSWRAALATPYDIVSVASADSTQDVARSTFLERLRPTLVVAERQTAGRGRMGRTWEQPDRALFSSLSFRTTWPEPDQPLVTLCTAVALAGTIEMLCEQAPFIKWPNDLLIDGAKVAGILVESSGSTITVGCGVNLWWPNAPDFAGSVYDDDPGVEIAREMAVGWVDALFEILEPGPGAWPRDRYLERSWTVGRSVSWDGGTGRGIGIDEHGGLVVATDQGRTVLTAGEVHTYRKR</sequence>
<dbReference type="InterPro" id="IPR045864">
    <property type="entry name" value="aa-tRNA-synth_II/BPL/LPL"/>
</dbReference>
<dbReference type="PANTHER" id="PTHR12835:SF5">
    <property type="entry name" value="BIOTIN--PROTEIN LIGASE"/>
    <property type="match status" value="1"/>
</dbReference>
<dbReference type="NCBIfam" id="TIGR00121">
    <property type="entry name" value="birA_ligase"/>
    <property type="match status" value="1"/>
</dbReference>
<dbReference type="GO" id="GO:0004077">
    <property type="term" value="F:biotin--[biotin carboxyl-carrier protein] ligase activity"/>
    <property type="evidence" value="ECO:0007669"/>
    <property type="project" value="InterPro"/>
</dbReference>
<gene>
    <name evidence="3" type="ORF">MNBD_ACTINO01-1288</name>
</gene>
<reference evidence="3" key="1">
    <citation type="submission" date="2018-06" db="EMBL/GenBank/DDBJ databases">
        <authorList>
            <person name="Zhirakovskaya E."/>
        </authorList>
    </citation>
    <scope>NUCLEOTIDE SEQUENCE</scope>
</reference>
<dbReference type="GO" id="GO:0005737">
    <property type="term" value="C:cytoplasm"/>
    <property type="evidence" value="ECO:0007669"/>
    <property type="project" value="TreeGrafter"/>
</dbReference>
<evidence type="ECO:0000259" key="2">
    <source>
        <dbReference type="PROSITE" id="PS51733"/>
    </source>
</evidence>
<keyword evidence="1" id="KW-0436">Ligase</keyword>
<dbReference type="Gene3D" id="3.30.930.10">
    <property type="entry name" value="Bira Bifunctional Protein, Domain 2"/>
    <property type="match status" value="1"/>
</dbReference>
<accession>A0A3B0RET5</accession>
<dbReference type="PROSITE" id="PS51733">
    <property type="entry name" value="BPL_LPL_CATALYTIC"/>
    <property type="match status" value="1"/>
</dbReference>
<organism evidence="3">
    <name type="scientific">hydrothermal vent metagenome</name>
    <dbReference type="NCBI Taxonomy" id="652676"/>
    <lineage>
        <taxon>unclassified sequences</taxon>
        <taxon>metagenomes</taxon>
        <taxon>ecological metagenomes</taxon>
    </lineage>
</organism>
<dbReference type="AlphaFoldDB" id="A0A3B0RET5"/>
<name>A0A3B0RET5_9ZZZZ</name>
<dbReference type="PANTHER" id="PTHR12835">
    <property type="entry name" value="BIOTIN PROTEIN LIGASE"/>
    <property type="match status" value="1"/>
</dbReference>
<dbReference type="CDD" id="cd16442">
    <property type="entry name" value="BPL"/>
    <property type="match status" value="1"/>
</dbReference>
<evidence type="ECO:0000256" key="1">
    <source>
        <dbReference type="ARBA" id="ARBA00022598"/>
    </source>
</evidence>
<proteinExistence type="predicted"/>